<organism evidence="1 2">
    <name type="scientific">Solitalea longa</name>
    <dbReference type="NCBI Taxonomy" id="2079460"/>
    <lineage>
        <taxon>Bacteria</taxon>
        <taxon>Pseudomonadati</taxon>
        <taxon>Bacteroidota</taxon>
        <taxon>Sphingobacteriia</taxon>
        <taxon>Sphingobacteriales</taxon>
        <taxon>Sphingobacteriaceae</taxon>
        <taxon>Solitalea</taxon>
    </lineage>
</organism>
<evidence type="ECO:0008006" key="3">
    <source>
        <dbReference type="Google" id="ProtNLM"/>
    </source>
</evidence>
<reference evidence="1 2" key="1">
    <citation type="submission" date="2018-01" db="EMBL/GenBank/DDBJ databases">
        <authorList>
            <person name="Gaut B.S."/>
            <person name="Morton B.R."/>
            <person name="Clegg M.T."/>
            <person name="Duvall M.R."/>
        </authorList>
    </citation>
    <scope>NUCLEOTIDE SEQUENCE [LARGE SCALE GENOMIC DNA]</scope>
    <source>
        <strain evidence="1 2">HR-AV</strain>
    </source>
</reference>
<proteinExistence type="predicted"/>
<evidence type="ECO:0000313" key="2">
    <source>
        <dbReference type="Proteomes" id="UP000236893"/>
    </source>
</evidence>
<keyword evidence="2" id="KW-1185">Reference proteome</keyword>
<dbReference type="RefSeq" id="WP_103789219.1">
    <property type="nucleotide sequence ID" value="NZ_PQVF01000007.1"/>
</dbReference>
<dbReference type="OrthoDB" id="680137at2"/>
<comment type="caution">
    <text evidence="1">The sequence shown here is derived from an EMBL/GenBank/DDBJ whole genome shotgun (WGS) entry which is preliminary data.</text>
</comment>
<name>A0A2S5A142_9SPHI</name>
<accession>A0A2S5A142</accession>
<sequence length="78" mass="9124">MKTLSLKLETGIFSDVEKITEALHIPRNRYINEALDAYNQVQKRNLLKEKFKKESALVRSESIKVLSEFEALNDEFDH</sequence>
<dbReference type="EMBL" id="PQVF01000007">
    <property type="protein sequence ID" value="POY36301.1"/>
    <property type="molecule type" value="Genomic_DNA"/>
</dbReference>
<dbReference type="AlphaFoldDB" id="A0A2S5A142"/>
<protein>
    <recommendedName>
        <fullName evidence="3">CopG family transcriptional regulator</fullName>
    </recommendedName>
</protein>
<dbReference type="Proteomes" id="UP000236893">
    <property type="component" value="Unassembled WGS sequence"/>
</dbReference>
<evidence type="ECO:0000313" key="1">
    <source>
        <dbReference type="EMBL" id="POY36301.1"/>
    </source>
</evidence>
<gene>
    <name evidence="1" type="ORF">C3K47_11140</name>
</gene>